<evidence type="ECO:0000256" key="2">
    <source>
        <dbReference type="ARBA" id="ARBA00013168"/>
    </source>
</evidence>
<dbReference type="CDD" id="cd00673">
    <property type="entry name" value="AlaRS_core"/>
    <property type="match status" value="1"/>
</dbReference>
<dbReference type="FunFam" id="3.30.980.10:FF:000004">
    <property type="entry name" value="Alanine--tRNA ligase, cytoplasmic"/>
    <property type="match status" value="1"/>
</dbReference>
<dbReference type="GO" id="GO:0006419">
    <property type="term" value="P:alanyl-tRNA aminoacylation"/>
    <property type="evidence" value="ECO:0007669"/>
    <property type="project" value="InterPro"/>
</dbReference>
<dbReference type="GO" id="GO:0005737">
    <property type="term" value="C:cytoplasm"/>
    <property type="evidence" value="ECO:0007669"/>
    <property type="project" value="InterPro"/>
</dbReference>
<keyword evidence="8" id="KW-0648">Protein biosynthesis</keyword>
<evidence type="ECO:0000313" key="11">
    <source>
        <dbReference type="EMBL" id="TSC90728.1"/>
    </source>
</evidence>
<evidence type="ECO:0000259" key="10">
    <source>
        <dbReference type="PROSITE" id="PS50860"/>
    </source>
</evidence>
<evidence type="ECO:0000256" key="7">
    <source>
        <dbReference type="ARBA" id="ARBA00022884"/>
    </source>
</evidence>
<gene>
    <name evidence="11" type="ORF">CEN92_413</name>
</gene>
<dbReference type="InterPro" id="IPR018163">
    <property type="entry name" value="Thr/Ala-tRNA-synth_IIc_edit"/>
</dbReference>
<reference evidence="11 12" key="1">
    <citation type="submission" date="2017-07" db="EMBL/GenBank/DDBJ databases">
        <title>Mechanisms for carbon and nitrogen cycling indicate functional differentiation within the Candidate Phyla Radiation.</title>
        <authorList>
            <person name="Danczak R.E."/>
            <person name="Johnston M.D."/>
            <person name="Kenah C."/>
            <person name="Slattery M."/>
            <person name="Wrighton K.C."/>
            <person name="Wilkins M.J."/>
        </authorList>
    </citation>
    <scope>NUCLEOTIDE SEQUENCE [LARGE SCALE GENOMIC DNA]</scope>
    <source>
        <strain evidence="11">Licking1014_96</strain>
    </source>
</reference>
<proteinExistence type="inferred from homology"/>
<dbReference type="AlphaFoldDB" id="A0A554LD41"/>
<dbReference type="SUPFAM" id="SSF101353">
    <property type="entry name" value="Putative anticodon-binding domain of alanyl-tRNA synthetase (AlaRS)"/>
    <property type="match status" value="1"/>
</dbReference>
<comment type="similarity">
    <text evidence="1">Belongs to the class-II aminoacyl-tRNA synthetase family.</text>
</comment>
<dbReference type="InterPro" id="IPR012947">
    <property type="entry name" value="tRNA_SAD"/>
</dbReference>
<dbReference type="EMBL" id="VMGH01000065">
    <property type="protein sequence ID" value="TSC90728.1"/>
    <property type="molecule type" value="Genomic_DNA"/>
</dbReference>
<organism evidence="11 12">
    <name type="scientific">Candidatus Berkelbacteria bacterium Licking1014_96</name>
    <dbReference type="NCBI Taxonomy" id="2017149"/>
    <lineage>
        <taxon>Bacteria</taxon>
        <taxon>Candidatus Berkelbacteria</taxon>
    </lineage>
</organism>
<accession>A0A554LD41</accession>
<keyword evidence="9 11" id="KW-0030">Aminoacyl-tRNA synthetase</keyword>
<feature type="domain" description="Alanyl-transfer RNA synthetases family profile" evidence="10">
    <location>
        <begin position="1"/>
        <end position="531"/>
    </location>
</feature>
<dbReference type="PANTHER" id="PTHR11777:SF9">
    <property type="entry name" value="ALANINE--TRNA LIGASE, CYTOPLASMIC"/>
    <property type="match status" value="1"/>
</dbReference>
<dbReference type="InterPro" id="IPR018165">
    <property type="entry name" value="Ala-tRNA-synth_IIc_core"/>
</dbReference>
<dbReference type="Gene3D" id="3.30.930.10">
    <property type="entry name" value="Bira Bifunctional Protein, Domain 2"/>
    <property type="match status" value="1"/>
</dbReference>
<evidence type="ECO:0000256" key="5">
    <source>
        <dbReference type="ARBA" id="ARBA00022741"/>
    </source>
</evidence>
<evidence type="ECO:0000256" key="6">
    <source>
        <dbReference type="ARBA" id="ARBA00022840"/>
    </source>
</evidence>
<evidence type="ECO:0000256" key="9">
    <source>
        <dbReference type="ARBA" id="ARBA00023146"/>
    </source>
</evidence>
<dbReference type="PANTHER" id="PTHR11777">
    <property type="entry name" value="ALANYL-TRNA SYNTHETASE"/>
    <property type="match status" value="1"/>
</dbReference>
<evidence type="ECO:0000256" key="1">
    <source>
        <dbReference type="ARBA" id="ARBA00008226"/>
    </source>
</evidence>
<dbReference type="Gene3D" id="3.30.54.20">
    <property type="match status" value="1"/>
</dbReference>
<dbReference type="GO" id="GO:0000049">
    <property type="term" value="F:tRNA binding"/>
    <property type="evidence" value="ECO:0007669"/>
    <property type="project" value="UniProtKB-KW"/>
</dbReference>
<dbReference type="EC" id="6.1.1.7" evidence="2"/>
<dbReference type="Pfam" id="PF01411">
    <property type="entry name" value="tRNA-synt_2c"/>
    <property type="match status" value="2"/>
</dbReference>
<dbReference type="SUPFAM" id="SSF55681">
    <property type="entry name" value="Class II aaRS and biotin synthetases"/>
    <property type="match status" value="1"/>
</dbReference>
<name>A0A554LD41_9BACT</name>
<dbReference type="InterPro" id="IPR018162">
    <property type="entry name" value="Ala-tRNA-ligase_IIc_anticod-bd"/>
</dbReference>
<protein>
    <recommendedName>
        <fullName evidence="2">alanine--tRNA ligase</fullName>
        <ecNumber evidence="2">6.1.1.7</ecNumber>
    </recommendedName>
</protein>
<dbReference type="InterPro" id="IPR045864">
    <property type="entry name" value="aa-tRNA-synth_II/BPL/LPL"/>
</dbReference>
<dbReference type="Gene3D" id="3.30.980.10">
    <property type="entry name" value="Threonyl-trna Synthetase, Chain A, domain 2"/>
    <property type="match status" value="1"/>
</dbReference>
<keyword evidence="6" id="KW-0067">ATP-binding</keyword>
<dbReference type="GO" id="GO:0004813">
    <property type="term" value="F:alanine-tRNA ligase activity"/>
    <property type="evidence" value="ECO:0007669"/>
    <property type="project" value="UniProtKB-EC"/>
</dbReference>
<dbReference type="InterPro" id="IPR002318">
    <property type="entry name" value="Ala-tRNA-lgiase_IIc"/>
</dbReference>
<dbReference type="SMART" id="SM00863">
    <property type="entry name" value="tRNA_SAD"/>
    <property type="match status" value="1"/>
</dbReference>
<keyword evidence="7" id="KW-0694">RNA-binding</keyword>
<dbReference type="GO" id="GO:0002161">
    <property type="term" value="F:aminoacyl-tRNA deacylase activity"/>
    <property type="evidence" value="ECO:0007669"/>
    <property type="project" value="TreeGrafter"/>
</dbReference>
<keyword evidence="5" id="KW-0547">Nucleotide-binding</keyword>
<dbReference type="PROSITE" id="PS50860">
    <property type="entry name" value="AA_TRNA_LIGASE_II_ALA"/>
    <property type="match status" value="1"/>
</dbReference>
<evidence type="ECO:0000313" key="12">
    <source>
        <dbReference type="Proteomes" id="UP000318296"/>
    </source>
</evidence>
<evidence type="ECO:0000256" key="8">
    <source>
        <dbReference type="ARBA" id="ARBA00022917"/>
    </source>
</evidence>
<dbReference type="Pfam" id="PF07973">
    <property type="entry name" value="tRNA_SAD"/>
    <property type="match status" value="1"/>
</dbReference>
<dbReference type="InterPro" id="IPR018164">
    <property type="entry name" value="Ala-tRNA-synth_IIc_N"/>
</dbReference>
<dbReference type="Proteomes" id="UP000318296">
    <property type="component" value="Unassembled WGS sequence"/>
</dbReference>
<sequence length="531" mass="60828">MKSDEIRKKFIAFFKSKGHKEMSPSSLIPDTIDPSVLFTTAGMQQFKGWFSGEEKPKYPRVVTIQPCLRTSDIDEVGDKTHLTFFEMLGHFSFGDYFKKETIDWTFELLTKIYGISRERILAVVFEGDETVPFDSESFEAWQKLLPESQINKGSRADNFWGPAGTEGPCGAANEVYVDGVEIATLVFMEFYLTPDKKLTPLPKKGVDVGWGFERLVRLLQKKDDVFETDIFEPLIVGLEKKLSLSWPKDKKKLRILADHSRSSQRLINEGVVPSNKGRGYVLRRLLRRILLYSPGIISEIKDKTALAELEKFQKTIERGKKGIEKLNKLDAKAVFDFYQTYGFPFELSKEYAAIKGIKIDEADFEKEFEKHKEISRQGKTKKFTKINKEKIAELHTATHILHETLRRVLGKHVEQRGQDINSERLRFDFAHPEKLTPEQLKEIEDKVNQIISQKLPVICEETSVEEAKKQGARALFLDKYQGKVTMYSVGDYSRELCKGPHVKNTSELGHFKIIKEEASSAGVRRIKAILG</sequence>
<dbReference type="InterPro" id="IPR050058">
    <property type="entry name" value="Ala-tRNA_ligase"/>
</dbReference>
<dbReference type="GO" id="GO:0005524">
    <property type="term" value="F:ATP binding"/>
    <property type="evidence" value="ECO:0007669"/>
    <property type="project" value="UniProtKB-KW"/>
</dbReference>
<comment type="caution">
    <text evidence="11">The sequence shown here is derived from an EMBL/GenBank/DDBJ whole genome shotgun (WGS) entry which is preliminary data.</text>
</comment>
<keyword evidence="4" id="KW-0436">Ligase</keyword>
<dbReference type="PRINTS" id="PR00980">
    <property type="entry name" value="TRNASYNTHALA"/>
</dbReference>
<evidence type="ECO:0000256" key="4">
    <source>
        <dbReference type="ARBA" id="ARBA00022598"/>
    </source>
</evidence>
<dbReference type="SUPFAM" id="SSF55186">
    <property type="entry name" value="ThrRS/AlaRS common domain"/>
    <property type="match status" value="1"/>
</dbReference>
<evidence type="ECO:0000256" key="3">
    <source>
        <dbReference type="ARBA" id="ARBA00022555"/>
    </source>
</evidence>
<keyword evidence="3" id="KW-0820">tRNA-binding</keyword>